<dbReference type="EMBL" id="RJTM01000156">
    <property type="protein sequence ID" value="RNL77883.1"/>
    <property type="molecule type" value="Genomic_DNA"/>
</dbReference>
<comment type="caution">
    <text evidence="1">The sequence shown here is derived from an EMBL/GenBank/DDBJ whole genome shotgun (WGS) entry which is preliminary data.</text>
</comment>
<evidence type="ECO:0000313" key="2">
    <source>
        <dbReference type="Proteomes" id="UP000267469"/>
    </source>
</evidence>
<dbReference type="AlphaFoldDB" id="A0A3N0DRB5"/>
<dbReference type="Proteomes" id="UP000267469">
    <property type="component" value="Unassembled WGS sequence"/>
</dbReference>
<keyword evidence="2" id="KW-1185">Reference proteome</keyword>
<sequence>MPFLPFRHRTYPPGEKNRGNHKENLEEQILFTEEVVNINSGTVNHTGVRKTGDIFGKAFREIGFETLWIDMPEEMERAGRLFTEISGKKGKKMLLIGHIYTVFEEDSPFQKMKRVYDSISHGSERVLRPESGSDWIFNIFFTFKAVTISFLRSLISG</sequence>
<organism evidence="1 2">
    <name type="scientific">Sinomicrobium pectinilyticum</name>
    <dbReference type="NCBI Taxonomy" id="1084421"/>
    <lineage>
        <taxon>Bacteria</taxon>
        <taxon>Pseudomonadati</taxon>
        <taxon>Bacteroidota</taxon>
        <taxon>Flavobacteriia</taxon>
        <taxon>Flavobacteriales</taxon>
        <taxon>Flavobacteriaceae</taxon>
        <taxon>Sinomicrobium</taxon>
    </lineage>
</organism>
<dbReference type="SUPFAM" id="SSF53187">
    <property type="entry name" value="Zn-dependent exopeptidases"/>
    <property type="match status" value="1"/>
</dbReference>
<dbReference type="Gene3D" id="3.40.630.10">
    <property type="entry name" value="Zn peptidases"/>
    <property type="match status" value="1"/>
</dbReference>
<protein>
    <submittedName>
        <fullName evidence="1">Uncharacterized protein</fullName>
    </submittedName>
</protein>
<gene>
    <name evidence="1" type="ORF">ED312_20490</name>
</gene>
<dbReference type="RefSeq" id="WP_148044343.1">
    <property type="nucleotide sequence ID" value="NZ_RJTM01000156.1"/>
</dbReference>
<evidence type="ECO:0000313" key="1">
    <source>
        <dbReference type="EMBL" id="RNL77883.1"/>
    </source>
</evidence>
<accession>A0A3N0DRB5</accession>
<proteinExistence type="predicted"/>
<dbReference type="OrthoDB" id="9783294at2"/>
<reference evidence="1 2" key="1">
    <citation type="submission" date="2018-10" db="EMBL/GenBank/DDBJ databases">
        <title>Sinomicrobium pectinilyticum sp. nov., a pectinase-producing bacterium isolated from alkaline and saline soil, and emended description of the genus Sinomicrobium.</title>
        <authorList>
            <person name="Cheng B."/>
            <person name="Li C."/>
            <person name="Lai Q."/>
            <person name="Du M."/>
            <person name="Shao Z."/>
            <person name="Xu P."/>
            <person name="Yang C."/>
        </authorList>
    </citation>
    <scope>NUCLEOTIDE SEQUENCE [LARGE SCALE GENOMIC DNA]</scope>
    <source>
        <strain evidence="1 2">5DNS001</strain>
    </source>
</reference>
<name>A0A3N0DRB5_SINP1</name>